<dbReference type="Pfam" id="PF00528">
    <property type="entry name" value="BPD_transp_1"/>
    <property type="match status" value="1"/>
</dbReference>
<dbReference type="InterPro" id="IPR010065">
    <property type="entry name" value="AA_ABC_transptr_permease_3TM"/>
</dbReference>
<evidence type="ECO:0000256" key="7">
    <source>
        <dbReference type="ARBA" id="ARBA00022970"/>
    </source>
</evidence>
<keyword evidence="7" id="KW-0029">Amino-acid transport</keyword>
<evidence type="ECO:0000313" key="13">
    <source>
        <dbReference type="Proteomes" id="UP001196870"/>
    </source>
</evidence>
<dbReference type="InterPro" id="IPR000515">
    <property type="entry name" value="MetI-like"/>
</dbReference>
<comment type="similarity">
    <text evidence="3">Belongs to the binding-protein-dependent transport system permease family. HisMQ subfamily.</text>
</comment>
<evidence type="ECO:0000256" key="8">
    <source>
        <dbReference type="ARBA" id="ARBA00022989"/>
    </source>
</evidence>
<evidence type="ECO:0000256" key="5">
    <source>
        <dbReference type="ARBA" id="ARBA00022475"/>
    </source>
</evidence>
<evidence type="ECO:0000256" key="9">
    <source>
        <dbReference type="ARBA" id="ARBA00023136"/>
    </source>
</evidence>
<accession>A0ABS5ER85</accession>
<sequence length="220" mass="23901">MHEWDFAFLIDQRHFILQGLLGTLRLAVVSLVAGTVIGLVGATARLSGSAILRAVGTGYVEFFRNIPVLVQIFWLYFSIPILTGVQPNAYAAAAIATSLYAGAYLTEVFRSGIASIEKGQWDGARAVGFGHGMTMRYVVLPQAFRRVLPAFTNQVLEIVKTTSVASTIAYAELLYSAKLLSEQEFRPIEAYTAVGAAFILVLLPTSAIAGMMERRLARHG</sequence>
<feature type="domain" description="ABC transmembrane type-1" evidence="11">
    <location>
        <begin position="20"/>
        <end position="209"/>
    </location>
</feature>
<reference evidence="13" key="1">
    <citation type="journal article" date="2021" name="Syst. Appl. Microbiol.">
        <title>Roseomonas hellenica sp. nov., isolated from roots of wild-growing Alkanna tinctoria.</title>
        <authorList>
            <person name="Rat A."/>
            <person name="Naranjo H.D."/>
            <person name="Lebbe L."/>
            <person name="Cnockaert M."/>
            <person name="Krigas N."/>
            <person name="Grigoriadou K."/>
            <person name="Maloupa E."/>
            <person name="Willems A."/>
        </authorList>
    </citation>
    <scope>NUCLEOTIDE SEQUENCE [LARGE SCALE GENOMIC DNA]</scope>
    <source>
        <strain evidence="13">LMG 31523</strain>
    </source>
</reference>
<feature type="transmembrane region" description="Helical" evidence="10">
    <location>
        <begin position="20"/>
        <end position="42"/>
    </location>
</feature>
<keyword evidence="13" id="KW-1185">Reference proteome</keyword>
<evidence type="ECO:0000256" key="4">
    <source>
        <dbReference type="ARBA" id="ARBA00022448"/>
    </source>
</evidence>
<dbReference type="RefSeq" id="WP_211850285.1">
    <property type="nucleotide sequence ID" value="NZ_JAAGBB010000001.1"/>
</dbReference>
<comment type="function">
    <text evidence="1">Part of the binding-protein-dependent transport system for glutamine; probably responsible for the translocation of the substrate across the membrane.</text>
</comment>
<evidence type="ECO:0000256" key="6">
    <source>
        <dbReference type="ARBA" id="ARBA00022692"/>
    </source>
</evidence>
<gene>
    <name evidence="12" type="ORF">GXW71_00360</name>
</gene>
<dbReference type="Proteomes" id="UP001196870">
    <property type="component" value="Unassembled WGS sequence"/>
</dbReference>
<organism evidence="12 13">
    <name type="scientific">Plastoroseomonas hellenica</name>
    <dbReference type="NCBI Taxonomy" id="2687306"/>
    <lineage>
        <taxon>Bacteria</taxon>
        <taxon>Pseudomonadati</taxon>
        <taxon>Pseudomonadota</taxon>
        <taxon>Alphaproteobacteria</taxon>
        <taxon>Acetobacterales</taxon>
        <taxon>Acetobacteraceae</taxon>
        <taxon>Plastoroseomonas</taxon>
    </lineage>
</organism>
<dbReference type="PANTHER" id="PTHR30614">
    <property type="entry name" value="MEMBRANE COMPONENT OF AMINO ACID ABC TRANSPORTER"/>
    <property type="match status" value="1"/>
</dbReference>
<proteinExistence type="inferred from homology"/>
<dbReference type="Gene3D" id="1.10.3720.10">
    <property type="entry name" value="MetI-like"/>
    <property type="match status" value="1"/>
</dbReference>
<evidence type="ECO:0000313" key="12">
    <source>
        <dbReference type="EMBL" id="MBR0662794.1"/>
    </source>
</evidence>
<dbReference type="PROSITE" id="PS50928">
    <property type="entry name" value="ABC_TM1"/>
    <property type="match status" value="1"/>
</dbReference>
<dbReference type="EMBL" id="JAAGBB010000001">
    <property type="protein sequence ID" value="MBR0662794.1"/>
    <property type="molecule type" value="Genomic_DNA"/>
</dbReference>
<dbReference type="InterPro" id="IPR043429">
    <property type="entry name" value="ArtM/GltK/GlnP/TcyL/YhdX-like"/>
</dbReference>
<dbReference type="SUPFAM" id="SSF161098">
    <property type="entry name" value="MetI-like"/>
    <property type="match status" value="1"/>
</dbReference>
<keyword evidence="4 10" id="KW-0813">Transport</keyword>
<name>A0ABS5ER85_9PROT</name>
<comment type="subcellular location">
    <subcellularLocation>
        <location evidence="2">Cell inner membrane</location>
        <topology evidence="2">Multi-pass membrane protein</topology>
    </subcellularLocation>
    <subcellularLocation>
        <location evidence="10">Cell membrane</location>
        <topology evidence="10">Multi-pass membrane protein</topology>
    </subcellularLocation>
</comment>
<feature type="transmembrane region" description="Helical" evidence="10">
    <location>
        <begin position="190"/>
        <end position="212"/>
    </location>
</feature>
<evidence type="ECO:0000256" key="10">
    <source>
        <dbReference type="RuleBase" id="RU363032"/>
    </source>
</evidence>
<feature type="transmembrane region" description="Helical" evidence="10">
    <location>
        <begin position="62"/>
        <end position="83"/>
    </location>
</feature>
<evidence type="ECO:0000256" key="3">
    <source>
        <dbReference type="ARBA" id="ARBA00010072"/>
    </source>
</evidence>
<dbReference type="InterPro" id="IPR035906">
    <property type="entry name" value="MetI-like_sf"/>
</dbReference>
<keyword evidence="8 10" id="KW-1133">Transmembrane helix</keyword>
<protein>
    <submittedName>
        <fullName evidence="12">Amino acid ABC transporter permease</fullName>
    </submittedName>
</protein>
<evidence type="ECO:0000259" key="11">
    <source>
        <dbReference type="PROSITE" id="PS50928"/>
    </source>
</evidence>
<keyword evidence="9 10" id="KW-0472">Membrane</keyword>
<comment type="caution">
    <text evidence="12">The sequence shown here is derived from an EMBL/GenBank/DDBJ whole genome shotgun (WGS) entry which is preliminary data.</text>
</comment>
<dbReference type="NCBIfam" id="TIGR01726">
    <property type="entry name" value="HEQRo_perm_3TM"/>
    <property type="match status" value="1"/>
</dbReference>
<evidence type="ECO:0000256" key="1">
    <source>
        <dbReference type="ARBA" id="ARBA00003159"/>
    </source>
</evidence>
<keyword evidence="5" id="KW-1003">Cell membrane</keyword>
<keyword evidence="6 10" id="KW-0812">Transmembrane</keyword>
<evidence type="ECO:0000256" key="2">
    <source>
        <dbReference type="ARBA" id="ARBA00004429"/>
    </source>
</evidence>
<dbReference type="CDD" id="cd06261">
    <property type="entry name" value="TM_PBP2"/>
    <property type="match status" value="1"/>
</dbReference>
<dbReference type="PANTHER" id="PTHR30614:SF20">
    <property type="entry name" value="GLUTAMINE TRANSPORT SYSTEM PERMEASE PROTEIN GLNP"/>
    <property type="match status" value="1"/>
</dbReference>